<gene>
    <name evidence="2" type="ORF">G3574_20815</name>
</gene>
<comment type="caution">
    <text evidence="2">The sequence shown here is derived from an EMBL/GenBank/DDBJ whole genome shotgun (WGS) entry which is preliminary data.</text>
</comment>
<feature type="chain" id="PRO_5025572965" evidence="1">
    <location>
        <begin position="31"/>
        <end position="146"/>
    </location>
</feature>
<dbReference type="EMBL" id="JAAIVB010000072">
    <property type="protein sequence ID" value="NEX63527.1"/>
    <property type="molecule type" value="Genomic_DNA"/>
</dbReference>
<dbReference type="Proteomes" id="UP000482155">
    <property type="component" value="Unassembled WGS sequence"/>
</dbReference>
<proteinExistence type="predicted"/>
<feature type="signal peptide" evidence="1">
    <location>
        <begin position="1"/>
        <end position="30"/>
    </location>
</feature>
<evidence type="ECO:0000313" key="3">
    <source>
        <dbReference type="Proteomes" id="UP000482155"/>
    </source>
</evidence>
<evidence type="ECO:0000313" key="2">
    <source>
        <dbReference type="EMBL" id="NEX63527.1"/>
    </source>
</evidence>
<dbReference type="InterPro" id="IPR018673">
    <property type="entry name" value="DUF2141"/>
</dbReference>
<accession>A0A6B3SRZ8</accession>
<dbReference type="Pfam" id="PF09912">
    <property type="entry name" value="DUF2141"/>
    <property type="match status" value="1"/>
</dbReference>
<keyword evidence="1" id="KW-0732">Signal</keyword>
<evidence type="ECO:0000256" key="1">
    <source>
        <dbReference type="SAM" id="SignalP"/>
    </source>
</evidence>
<reference evidence="2 3" key="1">
    <citation type="submission" date="2020-02" db="EMBL/GenBank/DDBJ databases">
        <authorList>
            <person name="Kim M.K."/>
        </authorList>
    </citation>
    <scope>NUCLEOTIDE SEQUENCE [LARGE SCALE GENOMIC DNA]</scope>
    <source>
        <strain evidence="2 3">17J57-3</strain>
    </source>
</reference>
<organism evidence="2 3">
    <name type="scientific">Noviherbaspirillum galbum</name>
    <dbReference type="NCBI Taxonomy" id="2709383"/>
    <lineage>
        <taxon>Bacteria</taxon>
        <taxon>Pseudomonadati</taxon>
        <taxon>Pseudomonadota</taxon>
        <taxon>Betaproteobacteria</taxon>
        <taxon>Burkholderiales</taxon>
        <taxon>Oxalobacteraceae</taxon>
        <taxon>Noviherbaspirillum</taxon>
    </lineage>
</organism>
<sequence length="146" mass="15922">MIAMPSAAKRLSFAKPFSALLALATFSCMAADLTVVVKGKGKGEYFLALHDTTDSWMTGKRPFRLESGTYQDGIGINIKDVPAGEYAVSLFIDENGNKALDKYPIGLPREPYGFSRDAFGWFGPPGFKDAAFELRTPAMSTTINLR</sequence>
<dbReference type="AlphaFoldDB" id="A0A6B3SRZ8"/>
<name>A0A6B3SRZ8_9BURK</name>
<keyword evidence="3" id="KW-1185">Reference proteome</keyword>
<protein>
    <submittedName>
        <fullName evidence="2">DUF2141 domain-containing protein</fullName>
    </submittedName>
</protein>